<evidence type="ECO:0000313" key="2">
    <source>
        <dbReference type="EMBL" id="MBA0565098.1"/>
    </source>
</evidence>
<dbReference type="EMBL" id="JABEZX010000009">
    <property type="protein sequence ID" value="MBA0565098.1"/>
    <property type="molecule type" value="Genomic_DNA"/>
</dbReference>
<feature type="region of interest" description="Disordered" evidence="1">
    <location>
        <begin position="18"/>
        <end position="47"/>
    </location>
</feature>
<accession>A0A7J8MK46</accession>
<dbReference type="PANTHER" id="PTHR37721">
    <property type="entry name" value="OS05G0464200 PROTEIN"/>
    <property type="match status" value="1"/>
</dbReference>
<evidence type="ECO:0000256" key="1">
    <source>
        <dbReference type="SAM" id="MobiDB-lite"/>
    </source>
</evidence>
<dbReference type="AlphaFoldDB" id="A0A7J8MK46"/>
<dbReference type="Proteomes" id="UP000593572">
    <property type="component" value="Unassembled WGS sequence"/>
</dbReference>
<reference evidence="2 3" key="1">
    <citation type="journal article" date="2019" name="Genome Biol. Evol.">
        <title>Insights into the evolution of the New World diploid cottons (Gossypium, subgenus Houzingenia) based on genome sequencing.</title>
        <authorList>
            <person name="Grover C.E."/>
            <person name="Arick M.A. 2nd"/>
            <person name="Thrash A."/>
            <person name="Conover J.L."/>
            <person name="Sanders W.S."/>
            <person name="Peterson D.G."/>
            <person name="Frelichowski J.E."/>
            <person name="Scheffler J.A."/>
            <person name="Scheffler B.E."/>
            <person name="Wendel J.F."/>
        </authorList>
    </citation>
    <scope>NUCLEOTIDE SEQUENCE [LARGE SCALE GENOMIC DNA]</scope>
    <source>
        <strain evidence="2">157</strain>
        <tissue evidence="2">Leaf</tissue>
    </source>
</reference>
<name>A0A7J8MK46_9ROSI</name>
<organism evidence="2 3">
    <name type="scientific">Gossypium lobatum</name>
    <dbReference type="NCBI Taxonomy" id="34289"/>
    <lineage>
        <taxon>Eukaryota</taxon>
        <taxon>Viridiplantae</taxon>
        <taxon>Streptophyta</taxon>
        <taxon>Embryophyta</taxon>
        <taxon>Tracheophyta</taxon>
        <taxon>Spermatophyta</taxon>
        <taxon>Magnoliopsida</taxon>
        <taxon>eudicotyledons</taxon>
        <taxon>Gunneridae</taxon>
        <taxon>Pentapetalae</taxon>
        <taxon>rosids</taxon>
        <taxon>malvids</taxon>
        <taxon>Malvales</taxon>
        <taxon>Malvaceae</taxon>
        <taxon>Malvoideae</taxon>
        <taxon>Gossypium</taxon>
    </lineage>
</organism>
<feature type="compositionally biased region" description="Polar residues" evidence="1">
    <location>
        <begin position="18"/>
        <end position="36"/>
    </location>
</feature>
<keyword evidence="3" id="KW-1185">Reference proteome</keyword>
<sequence>MVLGTPDQILPTVQLPTQHKPQTWSPKMEFTVTSPTKKQKQSLPPRRGQVKMRIIKGFFKSVTSMASVAKKMPSKMKESGPGFSSTSTTPAPTPTAYNSD</sequence>
<feature type="compositionally biased region" description="Low complexity" evidence="1">
    <location>
        <begin position="84"/>
        <end position="100"/>
    </location>
</feature>
<gene>
    <name evidence="2" type="ORF">Golob_009990</name>
</gene>
<protein>
    <submittedName>
        <fullName evidence="2">Uncharacterized protein</fullName>
    </submittedName>
</protein>
<proteinExistence type="predicted"/>
<dbReference type="PANTHER" id="PTHR37721:SF1">
    <property type="entry name" value="OS05G0464200 PROTEIN"/>
    <property type="match status" value="1"/>
</dbReference>
<evidence type="ECO:0000313" key="3">
    <source>
        <dbReference type="Proteomes" id="UP000593572"/>
    </source>
</evidence>
<comment type="caution">
    <text evidence="2">The sequence shown here is derived from an EMBL/GenBank/DDBJ whole genome shotgun (WGS) entry which is preliminary data.</text>
</comment>
<feature type="region of interest" description="Disordered" evidence="1">
    <location>
        <begin position="70"/>
        <end position="100"/>
    </location>
</feature>